<dbReference type="CDD" id="cd12914">
    <property type="entry name" value="PDC1_DGC_like"/>
    <property type="match status" value="1"/>
</dbReference>
<dbReference type="SMART" id="SM00283">
    <property type="entry name" value="MA"/>
    <property type="match status" value="1"/>
</dbReference>
<dbReference type="GO" id="GO:0007165">
    <property type="term" value="P:signal transduction"/>
    <property type="evidence" value="ECO:0007669"/>
    <property type="project" value="UniProtKB-KW"/>
</dbReference>
<comment type="similarity">
    <text evidence="9">Belongs to the methyl-accepting chemotaxis (MCP) protein family.</text>
</comment>
<evidence type="ECO:0000313" key="14">
    <source>
        <dbReference type="EMBL" id="EKN68340.1"/>
    </source>
</evidence>
<evidence type="ECO:0000256" key="7">
    <source>
        <dbReference type="ARBA" id="ARBA00023136"/>
    </source>
</evidence>
<evidence type="ECO:0000256" key="1">
    <source>
        <dbReference type="ARBA" id="ARBA00004651"/>
    </source>
</evidence>
<dbReference type="Gene3D" id="6.10.340.10">
    <property type="match status" value="1"/>
</dbReference>
<evidence type="ECO:0000256" key="2">
    <source>
        <dbReference type="ARBA" id="ARBA00022475"/>
    </source>
</evidence>
<evidence type="ECO:0000259" key="12">
    <source>
        <dbReference type="PROSITE" id="PS50111"/>
    </source>
</evidence>
<evidence type="ECO:0000256" key="9">
    <source>
        <dbReference type="ARBA" id="ARBA00029447"/>
    </source>
</evidence>
<keyword evidence="2" id="KW-1003">Cell membrane</keyword>
<dbReference type="STRING" id="1131731.BAZO_04840"/>
<dbReference type="CDD" id="cd06225">
    <property type="entry name" value="HAMP"/>
    <property type="match status" value="1"/>
</dbReference>
<dbReference type="FunFam" id="1.10.287.950:FF:000001">
    <property type="entry name" value="Methyl-accepting chemotaxis sensory transducer"/>
    <property type="match status" value="1"/>
</dbReference>
<dbReference type="Pfam" id="PF00672">
    <property type="entry name" value="HAMP"/>
    <property type="match status" value="1"/>
</dbReference>
<dbReference type="GO" id="GO:0005886">
    <property type="term" value="C:plasma membrane"/>
    <property type="evidence" value="ECO:0007669"/>
    <property type="project" value="UniProtKB-SubCell"/>
</dbReference>
<keyword evidence="6 11" id="KW-1133">Transmembrane helix</keyword>
<dbReference type="GeneID" id="89470943"/>
<sequence length="669" mass="72170">MVEKKRFSSNSIRTKFIASFLLVSLIPLLIVSLLVSNLNSKITISKEKESMHGLVLSKAQAMDEWFRTQMAELQLVAETETIKSMDNERIFPFISIVNERSEVFETNFIVNSKGTVISHTTPKNIGSDYSDRSYVQAALTKGESSYSEVLISKATGNRIVVVATPIKDNGGKVIGVLAGSANFEALVDTFLKDGIDKASGITLVDAEKRLQVAPNKEDIYSTIDEASISSTLKAALRKSLVESGISLFELSNENFLIAYAPIQTVGYGLSISMPEKLALEESNAIEKLTYLIIVISSILIIALAYSIITKLIKPILAVSEGMKTVANGDLTSQPLEVKSNDEIGNLTASFNEMVVNMKEVIKTVANTAAQVSASSDELMASAEHTNVATEQVTASVQEVAGSAEKQTYEVEHNARALGEVSNGVNRIVDSSKKVFELANHTTTLAEIGGQSVQDTVNQMNSIHSSVNESNTMIKSLYERSREVSSILDVITGIAEQTNLLSLNAAIEAARAGEHGRGFAVVADEVRKLAEQSQQSAKEILAIVEGIQKDTESSVQIMARVTDDVQVGVKVSNEAIEKFNGILQSTKEITPQMEEVSAIAEQMSAAVQQVSATINDLSVIAKGNATTAEEVAASTEEQMASMQEITASANTLSSKAEELNQLISKFKYKN</sequence>
<feature type="domain" description="HAMP" evidence="13">
    <location>
        <begin position="309"/>
        <end position="362"/>
    </location>
</feature>
<evidence type="ECO:0000256" key="5">
    <source>
        <dbReference type="ARBA" id="ARBA00022692"/>
    </source>
</evidence>
<dbReference type="GO" id="GO:0006935">
    <property type="term" value="P:chemotaxis"/>
    <property type="evidence" value="ECO:0007669"/>
    <property type="project" value="UniProtKB-KW"/>
</dbReference>
<dbReference type="PANTHER" id="PTHR32089:SF114">
    <property type="entry name" value="METHYL-ACCEPTING CHEMOTAXIS PROTEIN MCPB"/>
    <property type="match status" value="1"/>
</dbReference>
<dbReference type="InterPro" id="IPR003660">
    <property type="entry name" value="HAMP_dom"/>
</dbReference>
<reference evidence="14 15" key="1">
    <citation type="journal article" date="2012" name="Front. Microbiol.">
        <title>Redundancy and modularity in membrane-associated dissimilatory nitrate reduction in Bacillus.</title>
        <authorList>
            <person name="Heylen K."/>
            <person name="Keltjens J."/>
        </authorList>
    </citation>
    <scope>NUCLEOTIDE SEQUENCE [LARGE SCALE GENOMIC DNA]</scope>
    <source>
        <strain evidence="14 15">LMG 9581</strain>
    </source>
</reference>
<feature type="transmembrane region" description="Helical" evidence="11">
    <location>
        <begin position="288"/>
        <end position="308"/>
    </location>
</feature>
<dbReference type="PANTHER" id="PTHR32089">
    <property type="entry name" value="METHYL-ACCEPTING CHEMOTAXIS PROTEIN MCPB"/>
    <property type="match status" value="1"/>
</dbReference>
<protein>
    <submittedName>
        <fullName evidence="14">Methyl-accepting chemotaxis protein</fullName>
    </submittedName>
</protein>
<evidence type="ECO:0000256" key="8">
    <source>
        <dbReference type="ARBA" id="ARBA00023224"/>
    </source>
</evidence>
<dbReference type="PROSITE" id="PS50885">
    <property type="entry name" value="HAMP"/>
    <property type="match status" value="1"/>
</dbReference>
<dbReference type="InterPro" id="IPR029151">
    <property type="entry name" value="Sensor-like_sf"/>
</dbReference>
<dbReference type="AlphaFoldDB" id="K6CB22"/>
<keyword evidence="7 11" id="KW-0472">Membrane</keyword>
<comment type="subcellular location">
    <subcellularLocation>
        <location evidence="1">Cell membrane</location>
        <topology evidence="1">Multi-pass membrane protein</topology>
    </subcellularLocation>
</comment>
<dbReference type="InterPro" id="IPR033479">
    <property type="entry name" value="dCache_1"/>
</dbReference>
<keyword evidence="3" id="KW-0488">Methylation</keyword>
<dbReference type="Pfam" id="PF02743">
    <property type="entry name" value="dCache_1"/>
    <property type="match status" value="1"/>
</dbReference>
<keyword evidence="4" id="KW-0145">Chemotaxis</keyword>
<dbReference type="SUPFAM" id="SSF103190">
    <property type="entry name" value="Sensory domain-like"/>
    <property type="match status" value="1"/>
</dbReference>
<dbReference type="InterPro" id="IPR004089">
    <property type="entry name" value="MCPsignal_dom"/>
</dbReference>
<keyword evidence="5 11" id="KW-0812">Transmembrane</keyword>
<evidence type="ECO:0000313" key="15">
    <source>
        <dbReference type="Proteomes" id="UP000006315"/>
    </source>
</evidence>
<evidence type="ECO:0000256" key="6">
    <source>
        <dbReference type="ARBA" id="ARBA00022989"/>
    </source>
</evidence>
<dbReference type="SMART" id="SM00304">
    <property type="entry name" value="HAMP"/>
    <property type="match status" value="1"/>
</dbReference>
<dbReference type="PATRIC" id="fig|1131731.3.peg.1007"/>
<evidence type="ECO:0000256" key="3">
    <source>
        <dbReference type="ARBA" id="ARBA00022481"/>
    </source>
</evidence>
<dbReference type="SUPFAM" id="SSF58104">
    <property type="entry name" value="Methyl-accepting chemotaxis protein (MCP) signaling domain"/>
    <property type="match status" value="1"/>
</dbReference>
<dbReference type="Gene3D" id="3.30.450.20">
    <property type="entry name" value="PAS domain"/>
    <property type="match status" value="1"/>
</dbReference>
<dbReference type="PROSITE" id="PS50111">
    <property type="entry name" value="CHEMOTAXIS_TRANSDUC_2"/>
    <property type="match status" value="1"/>
</dbReference>
<evidence type="ECO:0000256" key="4">
    <source>
        <dbReference type="ARBA" id="ARBA00022500"/>
    </source>
</evidence>
<gene>
    <name evidence="14" type="ORF">BAZO_04840</name>
</gene>
<dbReference type="EMBL" id="AJLR01000040">
    <property type="protein sequence ID" value="EKN68340.1"/>
    <property type="molecule type" value="Genomic_DNA"/>
</dbReference>
<name>K6CB22_SCHAZ</name>
<dbReference type="CDD" id="cd11386">
    <property type="entry name" value="MCP_signal"/>
    <property type="match status" value="1"/>
</dbReference>
<feature type="domain" description="Methyl-accepting transducer" evidence="12">
    <location>
        <begin position="381"/>
        <end position="617"/>
    </location>
</feature>
<dbReference type="Pfam" id="PF00015">
    <property type="entry name" value="MCPsignal"/>
    <property type="match status" value="1"/>
</dbReference>
<dbReference type="Gene3D" id="1.10.287.950">
    <property type="entry name" value="Methyl-accepting chemotaxis protein"/>
    <property type="match status" value="1"/>
</dbReference>
<accession>K6CB22</accession>
<proteinExistence type="inferred from homology"/>
<evidence type="ECO:0000256" key="10">
    <source>
        <dbReference type="PROSITE-ProRule" id="PRU00284"/>
    </source>
</evidence>
<dbReference type="RefSeq" id="WP_003330164.1">
    <property type="nucleotide sequence ID" value="NZ_AJLR01000040.1"/>
</dbReference>
<evidence type="ECO:0000259" key="13">
    <source>
        <dbReference type="PROSITE" id="PS50885"/>
    </source>
</evidence>
<keyword evidence="8 10" id="KW-0807">Transducer</keyword>
<organism evidence="14 15">
    <name type="scientific">Schinkia azotoformans LMG 9581</name>
    <dbReference type="NCBI Taxonomy" id="1131731"/>
    <lineage>
        <taxon>Bacteria</taxon>
        <taxon>Bacillati</taxon>
        <taxon>Bacillota</taxon>
        <taxon>Bacilli</taxon>
        <taxon>Bacillales</taxon>
        <taxon>Bacillaceae</taxon>
        <taxon>Calidifontibacillus/Schinkia group</taxon>
        <taxon>Schinkia</taxon>
    </lineage>
</organism>
<keyword evidence="15" id="KW-1185">Reference proteome</keyword>
<evidence type="ECO:0000256" key="11">
    <source>
        <dbReference type="SAM" id="Phobius"/>
    </source>
</evidence>
<dbReference type="Proteomes" id="UP000006315">
    <property type="component" value="Unassembled WGS sequence"/>
</dbReference>
<comment type="caution">
    <text evidence="14">The sequence shown here is derived from an EMBL/GenBank/DDBJ whole genome shotgun (WGS) entry which is preliminary data.</text>
</comment>